<dbReference type="PROSITE" id="PS00108">
    <property type="entry name" value="PROTEIN_KINASE_ST"/>
    <property type="match status" value="1"/>
</dbReference>
<evidence type="ECO:0000259" key="5">
    <source>
        <dbReference type="PROSITE" id="PS50011"/>
    </source>
</evidence>
<dbReference type="SUPFAM" id="SSF56112">
    <property type="entry name" value="Protein kinase-like (PK-like)"/>
    <property type="match status" value="1"/>
</dbReference>
<dbReference type="SMART" id="SM00220">
    <property type="entry name" value="S_TKc"/>
    <property type="match status" value="1"/>
</dbReference>
<dbReference type="Pfam" id="PF07714">
    <property type="entry name" value="PK_Tyr_Ser-Thr"/>
    <property type="match status" value="1"/>
</dbReference>
<feature type="domain" description="Protein kinase" evidence="5">
    <location>
        <begin position="138"/>
        <end position="435"/>
    </location>
</feature>
<reference evidence="6" key="1">
    <citation type="submission" date="2023-04" db="EMBL/GenBank/DDBJ databases">
        <title>Phytophthora lilii NBRC 32176.</title>
        <authorList>
            <person name="Ichikawa N."/>
            <person name="Sato H."/>
            <person name="Tonouchi N."/>
        </authorList>
    </citation>
    <scope>NUCLEOTIDE SEQUENCE</scope>
    <source>
        <strain evidence="6">NBRC 32176</strain>
    </source>
</reference>
<dbReference type="AlphaFoldDB" id="A0A9W6THD7"/>
<dbReference type="EMBL" id="BSXW01000162">
    <property type="protein sequence ID" value="GMF13584.1"/>
    <property type="molecule type" value="Genomic_DNA"/>
</dbReference>
<dbReference type="InterPro" id="IPR051681">
    <property type="entry name" value="Ser/Thr_Kinases-Pseudokinases"/>
</dbReference>
<dbReference type="PANTHER" id="PTHR44329:SF214">
    <property type="entry name" value="PROTEIN KINASE DOMAIN-CONTAINING PROTEIN"/>
    <property type="match status" value="1"/>
</dbReference>
<comment type="caution">
    <text evidence="6">The sequence shown here is derived from an EMBL/GenBank/DDBJ whole genome shotgun (WGS) entry which is preliminary data.</text>
</comment>
<dbReference type="GO" id="GO:0005524">
    <property type="term" value="F:ATP binding"/>
    <property type="evidence" value="ECO:0007669"/>
    <property type="project" value="UniProtKB-UniRule"/>
</dbReference>
<keyword evidence="1" id="KW-0723">Serine/threonine-protein kinase</keyword>
<evidence type="ECO:0000256" key="2">
    <source>
        <dbReference type="ARBA" id="ARBA00022741"/>
    </source>
</evidence>
<keyword evidence="3 4" id="KW-0067">ATP-binding</keyword>
<dbReference type="InterPro" id="IPR017441">
    <property type="entry name" value="Protein_kinase_ATP_BS"/>
</dbReference>
<dbReference type="PROSITE" id="PS50011">
    <property type="entry name" value="PROTEIN_KINASE_DOM"/>
    <property type="match status" value="1"/>
</dbReference>
<keyword evidence="2 4" id="KW-0547">Nucleotide-binding</keyword>
<evidence type="ECO:0000313" key="7">
    <source>
        <dbReference type="Proteomes" id="UP001165083"/>
    </source>
</evidence>
<protein>
    <submittedName>
        <fullName evidence="6">Unnamed protein product</fullName>
    </submittedName>
</protein>
<feature type="binding site" evidence="4">
    <location>
        <position position="165"/>
    </location>
    <ligand>
        <name>ATP</name>
        <dbReference type="ChEBI" id="CHEBI:30616"/>
    </ligand>
</feature>
<dbReference type="Proteomes" id="UP001165083">
    <property type="component" value="Unassembled WGS sequence"/>
</dbReference>
<dbReference type="InterPro" id="IPR001245">
    <property type="entry name" value="Ser-Thr/Tyr_kinase_cat_dom"/>
</dbReference>
<dbReference type="Gene3D" id="3.30.200.20">
    <property type="entry name" value="Phosphorylase Kinase, domain 1"/>
    <property type="match status" value="1"/>
</dbReference>
<accession>A0A9W6THD7</accession>
<dbReference type="OrthoDB" id="123333at2759"/>
<sequence>MPSERIRIIRLSSTRATTNSFYSFQWRIESILKTLGGSANTVKERKLQWEKQRSEQIELFVSGVADTYLLLQDLKSAEERVVLLRTLKTEIESPLKKYSPHQRQVMQNAFEDIASKIESDNLSELTPEWFIPWYELIVDEWSCLGSGGFGSVYRAKWLDSDVVVKQVRLLEHGVKNSVDSCNSFQSSISPSIELSANLPNTDTIAKKADAMEMFRREVDIWFGFSHPHVVRLFGACHVGRPFFVCEYVTNGTLVSYLQKHPDQLWTKLYESALGVQYLHARGVVHGDLKWNNIVIGSDMKAKVTDFGLSSIASNGAAPQISAALCWVAPECLVCRNSQTLIAGPTFASDVYSLGMCILESLRVVEAVMSGQNPQLCLPWCNCDISAVRYHVTNGRLPSKSSICDDKHWKLIERMCAFEPKERIKISTVVDELAKLTRCQCPDSAEASGSEIALILECVPNVISAARMLLFRFQGDADRRGLNFSLYISLWEQFEVVYRKVNVHQGGKWRATFCQLVTEANVAMSKLQDVEISFTSVAETTFGCYTLQRKLEKFQDTYEESKGGDLNVYL</sequence>
<keyword evidence="1" id="KW-0808">Transferase</keyword>
<name>A0A9W6THD7_9STRA</name>
<keyword evidence="7" id="KW-1185">Reference proteome</keyword>
<dbReference type="InterPro" id="IPR008271">
    <property type="entry name" value="Ser/Thr_kinase_AS"/>
</dbReference>
<organism evidence="6 7">
    <name type="scientific">Phytophthora lilii</name>
    <dbReference type="NCBI Taxonomy" id="2077276"/>
    <lineage>
        <taxon>Eukaryota</taxon>
        <taxon>Sar</taxon>
        <taxon>Stramenopiles</taxon>
        <taxon>Oomycota</taxon>
        <taxon>Peronosporomycetes</taxon>
        <taxon>Peronosporales</taxon>
        <taxon>Peronosporaceae</taxon>
        <taxon>Phytophthora</taxon>
    </lineage>
</organism>
<keyword evidence="1" id="KW-0418">Kinase</keyword>
<dbReference type="PROSITE" id="PS00107">
    <property type="entry name" value="PROTEIN_KINASE_ATP"/>
    <property type="match status" value="1"/>
</dbReference>
<evidence type="ECO:0000256" key="1">
    <source>
        <dbReference type="ARBA" id="ARBA00022527"/>
    </source>
</evidence>
<evidence type="ECO:0000313" key="6">
    <source>
        <dbReference type="EMBL" id="GMF13584.1"/>
    </source>
</evidence>
<dbReference type="InterPro" id="IPR011009">
    <property type="entry name" value="Kinase-like_dom_sf"/>
</dbReference>
<proteinExistence type="predicted"/>
<dbReference type="Gene3D" id="1.10.510.10">
    <property type="entry name" value="Transferase(Phosphotransferase) domain 1"/>
    <property type="match status" value="1"/>
</dbReference>
<gene>
    <name evidence="6" type="ORF">Plil01_000404500</name>
</gene>
<dbReference type="PANTHER" id="PTHR44329">
    <property type="entry name" value="SERINE/THREONINE-PROTEIN KINASE TNNI3K-RELATED"/>
    <property type="match status" value="1"/>
</dbReference>
<dbReference type="InterPro" id="IPR000719">
    <property type="entry name" value="Prot_kinase_dom"/>
</dbReference>
<evidence type="ECO:0000256" key="4">
    <source>
        <dbReference type="PROSITE-ProRule" id="PRU10141"/>
    </source>
</evidence>
<dbReference type="GO" id="GO:0004674">
    <property type="term" value="F:protein serine/threonine kinase activity"/>
    <property type="evidence" value="ECO:0007669"/>
    <property type="project" value="UniProtKB-KW"/>
</dbReference>
<evidence type="ECO:0000256" key="3">
    <source>
        <dbReference type="ARBA" id="ARBA00022840"/>
    </source>
</evidence>